<dbReference type="AlphaFoldDB" id="A0AAN7ZFZ0"/>
<dbReference type="InterPro" id="IPR012337">
    <property type="entry name" value="RNaseH-like_sf"/>
</dbReference>
<dbReference type="Pfam" id="PF05699">
    <property type="entry name" value="Dimer_Tnp_hAT"/>
    <property type="match status" value="1"/>
</dbReference>
<organism evidence="2 3">
    <name type="scientific">Pyrocoelia pectoralis</name>
    <dbReference type="NCBI Taxonomy" id="417401"/>
    <lineage>
        <taxon>Eukaryota</taxon>
        <taxon>Metazoa</taxon>
        <taxon>Ecdysozoa</taxon>
        <taxon>Arthropoda</taxon>
        <taxon>Hexapoda</taxon>
        <taxon>Insecta</taxon>
        <taxon>Pterygota</taxon>
        <taxon>Neoptera</taxon>
        <taxon>Endopterygota</taxon>
        <taxon>Coleoptera</taxon>
        <taxon>Polyphaga</taxon>
        <taxon>Elateriformia</taxon>
        <taxon>Elateroidea</taxon>
        <taxon>Lampyridae</taxon>
        <taxon>Lampyrinae</taxon>
        <taxon>Pyrocoelia</taxon>
    </lineage>
</organism>
<dbReference type="Proteomes" id="UP001329430">
    <property type="component" value="Chromosome 9"/>
</dbReference>
<dbReference type="PANTHER" id="PTHR45749">
    <property type="match status" value="1"/>
</dbReference>
<gene>
    <name evidence="2" type="ORF">RI129_011513</name>
</gene>
<accession>A0AAN7ZFZ0</accession>
<proteinExistence type="predicted"/>
<evidence type="ECO:0000259" key="1">
    <source>
        <dbReference type="Pfam" id="PF05699"/>
    </source>
</evidence>
<evidence type="ECO:0000313" key="3">
    <source>
        <dbReference type="Proteomes" id="UP001329430"/>
    </source>
</evidence>
<dbReference type="EMBL" id="JAVRBK010000009">
    <property type="protein sequence ID" value="KAK5639021.1"/>
    <property type="molecule type" value="Genomic_DNA"/>
</dbReference>
<keyword evidence="3" id="KW-1185">Reference proteome</keyword>
<dbReference type="InterPro" id="IPR008906">
    <property type="entry name" value="HATC_C_dom"/>
</dbReference>
<protein>
    <recommendedName>
        <fullName evidence="1">HAT C-terminal dimerisation domain-containing protein</fullName>
    </recommendedName>
</protein>
<dbReference type="PANTHER" id="PTHR45749:SF35">
    <property type="entry name" value="AC-LIKE TRANSPOSASE-RELATED"/>
    <property type="match status" value="1"/>
</dbReference>
<dbReference type="SUPFAM" id="SSF53098">
    <property type="entry name" value="Ribonuclease H-like"/>
    <property type="match status" value="1"/>
</dbReference>
<dbReference type="GO" id="GO:0046983">
    <property type="term" value="F:protein dimerization activity"/>
    <property type="evidence" value="ECO:0007669"/>
    <property type="project" value="InterPro"/>
</dbReference>
<evidence type="ECO:0000313" key="2">
    <source>
        <dbReference type="EMBL" id="KAK5639021.1"/>
    </source>
</evidence>
<name>A0AAN7ZFZ0_9COLE</name>
<feature type="domain" description="HAT C-terminal dimerisation" evidence="1">
    <location>
        <begin position="90"/>
        <end position="153"/>
    </location>
</feature>
<sequence>MQFAKGLGLWIIEINTLEEINEKFGFLNGSNFHQMDVKDLKAEAEKLSDIYQDDIINKEELLQEVESFKYRALAVDDSIKTAPAATLLKLIYLHKLEEGYPNLTTALQIFLTLPVTVASGERSFSKLKLIKNYLRNTMGRDKLTNLSIISIEHKRASLICYDDIIKVFAAKKARKCNFNI</sequence>
<comment type="caution">
    <text evidence="2">The sequence shown here is derived from an EMBL/GenBank/DDBJ whole genome shotgun (WGS) entry which is preliminary data.</text>
</comment>
<reference evidence="2 3" key="1">
    <citation type="journal article" date="2024" name="Insects">
        <title>An Improved Chromosome-Level Genome Assembly of the Firefly Pyrocoelia pectoralis.</title>
        <authorList>
            <person name="Fu X."/>
            <person name="Meyer-Rochow V.B."/>
            <person name="Ballantyne L."/>
            <person name="Zhu X."/>
        </authorList>
    </citation>
    <scope>NUCLEOTIDE SEQUENCE [LARGE SCALE GENOMIC DNA]</scope>
    <source>
        <strain evidence="2">XCY_ONT2</strain>
    </source>
</reference>